<dbReference type="AlphaFoldDB" id="S9TLS5"/>
<dbReference type="InterPro" id="IPR006909">
    <property type="entry name" value="Rad21/Rec8_C_eu"/>
</dbReference>
<dbReference type="SUPFAM" id="SSF46785">
    <property type="entry name" value="Winged helix' DNA-binding domain"/>
    <property type="match status" value="1"/>
</dbReference>
<dbReference type="OrthoDB" id="10071381at2759"/>
<reference evidence="2 3" key="1">
    <citation type="journal article" date="2013" name="PLoS ONE">
        <title>Predicting the Proteins of Angomonas deanei, Strigomonas culicis and Their Respective Endosymbionts Reveals New Aspects of the Trypanosomatidae Family.</title>
        <authorList>
            <person name="Motta M.C."/>
            <person name="Martins A.C."/>
            <person name="de Souza S.S."/>
            <person name="Catta-Preta C.M."/>
            <person name="Silva R."/>
            <person name="Klein C.C."/>
            <person name="de Almeida L.G."/>
            <person name="de Lima Cunha O."/>
            <person name="Ciapina L.P."/>
            <person name="Brocchi M."/>
            <person name="Colabardini A.C."/>
            <person name="de Araujo Lima B."/>
            <person name="Machado C.R."/>
            <person name="de Almeida Soares C.M."/>
            <person name="Probst C.M."/>
            <person name="de Menezes C.B."/>
            <person name="Thompson C.E."/>
            <person name="Bartholomeu D.C."/>
            <person name="Gradia D.F."/>
            <person name="Pavoni D.P."/>
            <person name="Grisard E.C."/>
            <person name="Fantinatti-Garboggini F."/>
            <person name="Marchini F.K."/>
            <person name="Rodrigues-Luiz G.F."/>
            <person name="Wagner G."/>
            <person name="Goldman G.H."/>
            <person name="Fietto J.L."/>
            <person name="Elias M.C."/>
            <person name="Goldman M.H."/>
            <person name="Sagot M.F."/>
            <person name="Pereira M."/>
            <person name="Stoco P.H."/>
            <person name="de Mendonca-Neto R.P."/>
            <person name="Teixeira S.M."/>
            <person name="Maciel T.E."/>
            <person name="de Oliveira Mendes T.A."/>
            <person name="Urmenyi T.P."/>
            <person name="de Souza W."/>
            <person name="Schenkman S."/>
            <person name="de Vasconcelos A.T."/>
        </authorList>
    </citation>
    <scope>NUCLEOTIDE SEQUENCE [LARGE SCALE GENOMIC DNA]</scope>
</reference>
<dbReference type="Pfam" id="PF04824">
    <property type="entry name" value="Rad21_Rec8"/>
    <property type="match status" value="1"/>
</dbReference>
<keyword evidence="3" id="KW-1185">Reference proteome</keyword>
<evidence type="ECO:0000313" key="2">
    <source>
        <dbReference type="EMBL" id="EPY19157.1"/>
    </source>
</evidence>
<evidence type="ECO:0000313" key="3">
    <source>
        <dbReference type="Proteomes" id="UP000015354"/>
    </source>
</evidence>
<dbReference type="EMBL" id="ATMH01009593">
    <property type="protein sequence ID" value="EPY19157.1"/>
    <property type="molecule type" value="Genomic_DNA"/>
</dbReference>
<organism evidence="2 3">
    <name type="scientific">Strigomonas culicis</name>
    <dbReference type="NCBI Taxonomy" id="28005"/>
    <lineage>
        <taxon>Eukaryota</taxon>
        <taxon>Discoba</taxon>
        <taxon>Euglenozoa</taxon>
        <taxon>Kinetoplastea</taxon>
        <taxon>Metakinetoplastina</taxon>
        <taxon>Trypanosomatida</taxon>
        <taxon>Trypanosomatidae</taxon>
        <taxon>Strigomonadinae</taxon>
        <taxon>Strigomonas</taxon>
    </lineage>
</organism>
<dbReference type="Proteomes" id="UP000015354">
    <property type="component" value="Unassembled WGS sequence"/>
</dbReference>
<name>S9TLS5_9TRYP</name>
<gene>
    <name evidence="2" type="ORF">STCU_09593</name>
</gene>
<proteinExistence type="predicted"/>
<comment type="caution">
    <text evidence="2">The sequence shown here is derived from an EMBL/GenBank/DDBJ whole genome shotgun (WGS) entry which is preliminary data.</text>
</comment>
<sequence>MPDNADARFDAIADLLHGRGGAGEDGALPSAWYAADPHAQAADELRQTQQDYDEIAKMRADLLAFGERTSSSHSKSKSSLSSIEKARGSLAAGDVPFPPVGDELDIGVPLPEELPTDLPGGHADMAPPENPFDFPEVMAGAAEQAPPAGRAAKRVRPVNVLDLAATTLPRQTFERNLADRSDILESEPRRGPLDAAEARDRYTIVGGADPADAAAAVGVAAALPPLVDAAPLSHVPGAALRAAYAAALQRTVAAAVEAALHASQDAPRRAAELPAGGLADDDYFAAAPPAEQAPLEAEGPKGLSVNALTTLERIRDEVARVSGAKRSRGSAGALDLIDRPCLFRDVAGGMRRREAARTFVDMLALAAKQLISARQDVSTRDVEITLREESVSVLAAQ</sequence>
<dbReference type="InterPro" id="IPR036390">
    <property type="entry name" value="WH_DNA-bd_sf"/>
</dbReference>
<accession>S9TLS5</accession>
<protein>
    <submittedName>
        <fullName evidence="2">Cohesin complex subunit SCC1</fullName>
    </submittedName>
</protein>
<evidence type="ECO:0000259" key="1">
    <source>
        <dbReference type="Pfam" id="PF04824"/>
    </source>
</evidence>
<feature type="domain" description="Rad21/Rec8-like protein C-terminal eukaryotic" evidence="1">
    <location>
        <begin position="346"/>
        <end position="378"/>
    </location>
</feature>